<evidence type="ECO:0000313" key="2">
    <source>
        <dbReference type="EMBL" id="PHT68621.1"/>
    </source>
</evidence>
<evidence type="ECO:0000313" key="3">
    <source>
        <dbReference type="Proteomes" id="UP000222542"/>
    </source>
</evidence>
<proteinExistence type="predicted"/>
<dbReference type="Proteomes" id="UP000222542">
    <property type="component" value="Unassembled WGS sequence"/>
</dbReference>
<keyword evidence="1" id="KW-0732">Signal</keyword>
<dbReference type="Gramene" id="PHT68621">
    <property type="protein sequence ID" value="PHT68621"/>
    <property type="gene ID" value="T459_28108"/>
</dbReference>
<evidence type="ECO:0000256" key="1">
    <source>
        <dbReference type="SAM" id="SignalP"/>
    </source>
</evidence>
<dbReference type="EMBL" id="AYRZ02000011">
    <property type="protein sequence ID" value="PHT68621.1"/>
    <property type="molecule type" value="Genomic_DNA"/>
</dbReference>
<sequence>MDGVPLAGKIIFAAPLCPLVLQQVEALHEFVDIPQGTAVNIIVGSYVWFEDPDVASVDGLVEKISNGKADIERTDGKKTSGETYICSSHFKPIFMPLN</sequence>
<protein>
    <submittedName>
        <fullName evidence="2">Uncharacterized protein</fullName>
    </submittedName>
</protein>
<name>A0A2G2YGA7_CAPAN</name>
<reference evidence="2 3" key="2">
    <citation type="journal article" date="2017" name="Genome Biol.">
        <title>New reference genome sequences of hot pepper reveal the massive evolution of plant disease-resistance genes by retroduplication.</title>
        <authorList>
            <person name="Kim S."/>
            <person name="Park J."/>
            <person name="Yeom S.I."/>
            <person name="Kim Y.M."/>
            <person name="Seo E."/>
            <person name="Kim K.T."/>
            <person name="Kim M.S."/>
            <person name="Lee J.M."/>
            <person name="Cheong K."/>
            <person name="Shin H.S."/>
            <person name="Kim S.B."/>
            <person name="Han K."/>
            <person name="Lee J."/>
            <person name="Park M."/>
            <person name="Lee H.A."/>
            <person name="Lee H.Y."/>
            <person name="Lee Y."/>
            <person name="Oh S."/>
            <person name="Lee J.H."/>
            <person name="Choi E."/>
            <person name="Choi E."/>
            <person name="Lee S.E."/>
            <person name="Jeon J."/>
            <person name="Kim H."/>
            <person name="Choi G."/>
            <person name="Song H."/>
            <person name="Lee J."/>
            <person name="Lee S.C."/>
            <person name="Kwon J.K."/>
            <person name="Lee H.Y."/>
            <person name="Koo N."/>
            <person name="Hong Y."/>
            <person name="Kim R.W."/>
            <person name="Kang W.H."/>
            <person name="Huh J.H."/>
            <person name="Kang B.C."/>
            <person name="Yang T.J."/>
            <person name="Lee Y.H."/>
            <person name="Bennetzen J.L."/>
            <person name="Choi D."/>
        </authorList>
    </citation>
    <scope>NUCLEOTIDE SEQUENCE [LARGE SCALE GENOMIC DNA]</scope>
    <source>
        <strain evidence="3">cv. CM334</strain>
    </source>
</reference>
<organism evidence="2 3">
    <name type="scientific">Capsicum annuum</name>
    <name type="common">Capsicum pepper</name>
    <dbReference type="NCBI Taxonomy" id="4072"/>
    <lineage>
        <taxon>Eukaryota</taxon>
        <taxon>Viridiplantae</taxon>
        <taxon>Streptophyta</taxon>
        <taxon>Embryophyta</taxon>
        <taxon>Tracheophyta</taxon>
        <taxon>Spermatophyta</taxon>
        <taxon>Magnoliopsida</taxon>
        <taxon>eudicotyledons</taxon>
        <taxon>Gunneridae</taxon>
        <taxon>Pentapetalae</taxon>
        <taxon>asterids</taxon>
        <taxon>lamiids</taxon>
        <taxon>Solanales</taxon>
        <taxon>Solanaceae</taxon>
        <taxon>Solanoideae</taxon>
        <taxon>Capsiceae</taxon>
        <taxon>Capsicum</taxon>
    </lineage>
</organism>
<dbReference type="STRING" id="4072.A0A2G2YGA7"/>
<feature type="signal peptide" evidence="1">
    <location>
        <begin position="1"/>
        <end position="26"/>
    </location>
</feature>
<comment type="caution">
    <text evidence="2">The sequence shown here is derived from an EMBL/GenBank/DDBJ whole genome shotgun (WGS) entry which is preliminary data.</text>
</comment>
<accession>A0A2G2YGA7</accession>
<feature type="chain" id="PRO_5013800867" evidence="1">
    <location>
        <begin position="27"/>
        <end position="98"/>
    </location>
</feature>
<dbReference type="AlphaFoldDB" id="A0A2G2YGA7"/>
<keyword evidence="3" id="KW-1185">Reference proteome</keyword>
<gene>
    <name evidence="2" type="ORF">T459_28108</name>
</gene>
<reference evidence="2 3" key="1">
    <citation type="journal article" date="2014" name="Nat. Genet.">
        <title>Genome sequence of the hot pepper provides insights into the evolution of pungency in Capsicum species.</title>
        <authorList>
            <person name="Kim S."/>
            <person name="Park M."/>
            <person name="Yeom S.I."/>
            <person name="Kim Y.M."/>
            <person name="Lee J.M."/>
            <person name="Lee H.A."/>
            <person name="Seo E."/>
            <person name="Choi J."/>
            <person name="Cheong K."/>
            <person name="Kim K.T."/>
            <person name="Jung K."/>
            <person name="Lee G.W."/>
            <person name="Oh S.K."/>
            <person name="Bae C."/>
            <person name="Kim S.B."/>
            <person name="Lee H.Y."/>
            <person name="Kim S.Y."/>
            <person name="Kim M.S."/>
            <person name="Kang B.C."/>
            <person name="Jo Y.D."/>
            <person name="Yang H.B."/>
            <person name="Jeong H.J."/>
            <person name="Kang W.H."/>
            <person name="Kwon J.K."/>
            <person name="Shin C."/>
            <person name="Lim J.Y."/>
            <person name="Park J.H."/>
            <person name="Huh J.H."/>
            <person name="Kim J.S."/>
            <person name="Kim B.D."/>
            <person name="Cohen O."/>
            <person name="Paran I."/>
            <person name="Suh M.C."/>
            <person name="Lee S.B."/>
            <person name="Kim Y.K."/>
            <person name="Shin Y."/>
            <person name="Noh S.J."/>
            <person name="Park J."/>
            <person name="Seo Y.S."/>
            <person name="Kwon S.Y."/>
            <person name="Kim H.A."/>
            <person name="Park J.M."/>
            <person name="Kim H.J."/>
            <person name="Choi S.B."/>
            <person name="Bosland P.W."/>
            <person name="Reeves G."/>
            <person name="Jo S.H."/>
            <person name="Lee B.W."/>
            <person name="Cho H.T."/>
            <person name="Choi H.S."/>
            <person name="Lee M.S."/>
            <person name="Yu Y."/>
            <person name="Do Choi Y."/>
            <person name="Park B.S."/>
            <person name="van Deynze A."/>
            <person name="Ashrafi H."/>
            <person name="Hill T."/>
            <person name="Kim W.T."/>
            <person name="Pai H.S."/>
            <person name="Ahn H.K."/>
            <person name="Yeam I."/>
            <person name="Giovannoni J.J."/>
            <person name="Rose J.K."/>
            <person name="Sorensen I."/>
            <person name="Lee S.J."/>
            <person name="Kim R.W."/>
            <person name="Choi I.Y."/>
            <person name="Choi B.S."/>
            <person name="Lim J.S."/>
            <person name="Lee Y.H."/>
            <person name="Choi D."/>
        </authorList>
    </citation>
    <scope>NUCLEOTIDE SEQUENCE [LARGE SCALE GENOMIC DNA]</scope>
    <source>
        <strain evidence="3">cv. CM334</strain>
    </source>
</reference>